<dbReference type="PROSITE" id="PS51318">
    <property type="entry name" value="TAT"/>
    <property type="match status" value="1"/>
</dbReference>
<evidence type="ECO:0000313" key="4">
    <source>
        <dbReference type="Proteomes" id="UP000546970"/>
    </source>
</evidence>
<gene>
    <name evidence="3" type="ORF">HF320_01545</name>
</gene>
<dbReference type="AlphaFoldDB" id="A0A7X9UAW3"/>
<dbReference type="GO" id="GO:0016810">
    <property type="term" value="F:hydrolase activity, acting on carbon-nitrogen (but not peptide) bonds"/>
    <property type="evidence" value="ECO:0007669"/>
    <property type="project" value="InterPro"/>
</dbReference>
<dbReference type="InterPro" id="IPR011059">
    <property type="entry name" value="Metal-dep_hydrolase_composite"/>
</dbReference>
<evidence type="ECO:0000256" key="1">
    <source>
        <dbReference type="SAM" id="SignalP"/>
    </source>
</evidence>
<dbReference type="Pfam" id="PF07969">
    <property type="entry name" value="Amidohydro_3"/>
    <property type="match status" value="1"/>
</dbReference>
<feature type="signal peptide" evidence="1">
    <location>
        <begin position="1"/>
        <end position="28"/>
    </location>
</feature>
<keyword evidence="3" id="KW-0378">Hydrolase</keyword>
<dbReference type="InterPro" id="IPR032466">
    <property type="entry name" value="Metal_Hydrolase"/>
</dbReference>
<dbReference type="InterPro" id="IPR013108">
    <property type="entry name" value="Amidohydro_3"/>
</dbReference>
<name>A0A7X9UAW3_9ACTN</name>
<keyword evidence="1" id="KW-0732">Signal</keyword>
<dbReference type="Gene3D" id="2.30.40.10">
    <property type="entry name" value="Urease, subunit C, domain 1"/>
    <property type="match status" value="1"/>
</dbReference>
<sequence length="600" mass="64981">MKTSIPPVSRRSFLGLSTLGAAAVAVGAAGCANNSLNAGSTGSAISDKASIVFRNGTIQTMVKEGDTAAALAVSGNKIVYVGEDSGVDEYIDDNTRVIDLDGGMVTPGFMDGHIHAPGNWVTALYEIDLTEGTTIDEYKKAISDFIAKHPDDKAYVGGSFMINAFDQEDGTNPGPNKSILDEICSDKPIMLCDVSYHSVWVNSRALELAGIDNDTPNPTGGIITRDANGEATGYLIDSAATMVREVVSVEHTDKELENAIDKYQQAAAKYGITGITNLSAVGASTAQDCQFYTDLEKDGKLNLRMRVLPTITPGMTAKEALKTVKDLKKFDSNMISTGTVKIFSDGVTEGGSAVMLEPYTSAAGKGDNWYGESVWDQQEFSDMVAALDKEGVQIHVHAIGDGAVHNTLDAYERCAKENGERDDRRNTMTHVCAITDEDIQRVADLDIVCALQFLWMYHDSLCDLEIAFVGEDRAMKFYPVKNMLEAGCFISGASDGPVTGYAPLEEIEVAVTRNSPYPEEEDTDMYRWPEQAITAYQALEAYTKNVAFENYMEDKIGTLEVGKLADLTVLDQDILHCDPKKISDTKVLFTISDGRVVYEG</sequence>
<accession>A0A7X9UAW3</accession>
<dbReference type="InterPro" id="IPR019546">
    <property type="entry name" value="TAT_signal_bac_arc"/>
</dbReference>
<keyword evidence="4" id="KW-1185">Reference proteome</keyword>
<protein>
    <submittedName>
        <fullName evidence="3">Amidohydrolase</fullName>
    </submittedName>
</protein>
<evidence type="ECO:0000259" key="2">
    <source>
        <dbReference type="Pfam" id="PF07969"/>
    </source>
</evidence>
<dbReference type="PROSITE" id="PS51257">
    <property type="entry name" value="PROKAR_LIPOPROTEIN"/>
    <property type="match status" value="1"/>
</dbReference>
<dbReference type="NCBIfam" id="TIGR01409">
    <property type="entry name" value="TAT_signal_seq"/>
    <property type="match status" value="1"/>
</dbReference>
<evidence type="ECO:0000313" key="3">
    <source>
        <dbReference type="EMBL" id="NMF55020.1"/>
    </source>
</evidence>
<comment type="caution">
    <text evidence="3">The sequence shown here is derived from an EMBL/GenBank/DDBJ whole genome shotgun (WGS) entry which is preliminary data.</text>
</comment>
<dbReference type="SUPFAM" id="SSF51338">
    <property type="entry name" value="Composite domain of metallo-dependent hydrolases"/>
    <property type="match status" value="1"/>
</dbReference>
<dbReference type="InterPro" id="IPR006311">
    <property type="entry name" value="TAT_signal"/>
</dbReference>
<dbReference type="CDD" id="cd01300">
    <property type="entry name" value="YtcJ_like"/>
    <property type="match status" value="1"/>
</dbReference>
<dbReference type="EMBL" id="JABBCP010000001">
    <property type="protein sequence ID" value="NMF55020.1"/>
    <property type="molecule type" value="Genomic_DNA"/>
</dbReference>
<feature type="chain" id="PRO_5031130125" evidence="1">
    <location>
        <begin position="29"/>
        <end position="600"/>
    </location>
</feature>
<dbReference type="PANTHER" id="PTHR22642">
    <property type="entry name" value="IMIDAZOLONEPROPIONASE"/>
    <property type="match status" value="1"/>
</dbReference>
<feature type="domain" description="Amidohydrolase 3" evidence="2">
    <location>
        <begin position="96"/>
        <end position="598"/>
    </location>
</feature>
<dbReference type="Gene3D" id="3.10.310.70">
    <property type="match status" value="1"/>
</dbReference>
<dbReference type="InterPro" id="IPR033932">
    <property type="entry name" value="YtcJ-like"/>
</dbReference>
<organism evidence="3 4">
    <name type="scientific">Collinsella acetigenes</name>
    <dbReference type="NCBI Taxonomy" id="2713419"/>
    <lineage>
        <taxon>Bacteria</taxon>
        <taxon>Bacillati</taxon>
        <taxon>Actinomycetota</taxon>
        <taxon>Coriobacteriia</taxon>
        <taxon>Coriobacteriales</taxon>
        <taxon>Coriobacteriaceae</taxon>
        <taxon>Collinsella</taxon>
    </lineage>
</organism>
<dbReference type="RefSeq" id="WP_169276762.1">
    <property type="nucleotide sequence ID" value="NZ_JABBCP010000001.1"/>
</dbReference>
<reference evidence="3 4" key="1">
    <citation type="submission" date="2020-04" db="EMBL/GenBank/DDBJ databases">
        <title>Collinsella sp. KGMB02528 nov., an anaerobic actinobacterium isolated from human feces.</title>
        <authorList>
            <person name="Han K.-I."/>
            <person name="Eom M.K."/>
            <person name="Kim J.-S."/>
            <person name="Lee K.C."/>
            <person name="Suh M.K."/>
            <person name="Park S.-H."/>
            <person name="Lee J.H."/>
            <person name="Kang S.W."/>
            <person name="Park J.-E."/>
            <person name="Oh B.S."/>
            <person name="Yu S.Y."/>
            <person name="Choi S.-H."/>
            <person name="Lee D.H."/>
            <person name="Yoon H."/>
            <person name="Kim B.-Y."/>
            <person name="Lee J.H."/>
            <person name="Lee J.-S."/>
        </authorList>
    </citation>
    <scope>NUCLEOTIDE SEQUENCE [LARGE SCALE GENOMIC DNA]</scope>
    <source>
        <strain evidence="3 4">KGMB02528</strain>
    </source>
</reference>
<dbReference type="Proteomes" id="UP000546970">
    <property type="component" value="Unassembled WGS sequence"/>
</dbReference>
<dbReference type="PANTHER" id="PTHR22642:SF2">
    <property type="entry name" value="PROTEIN LONG AFTER FAR-RED 3"/>
    <property type="match status" value="1"/>
</dbReference>
<proteinExistence type="predicted"/>
<dbReference type="SUPFAM" id="SSF51556">
    <property type="entry name" value="Metallo-dependent hydrolases"/>
    <property type="match status" value="1"/>
</dbReference>
<dbReference type="Gene3D" id="3.20.20.140">
    <property type="entry name" value="Metal-dependent hydrolases"/>
    <property type="match status" value="1"/>
</dbReference>